<reference evidence="15" key="2">
    <citation type="submission" date="2025-08" db="UniProtKB">
        <authorList>
            <consortium name="Ensembl"/>
        </authorList>
    </citation>
    <scope>IDENTIFICATION</scope>
    <source>
        <strain evidence="15">Thoroughbred</strain>
    </source>
</reference>
<comment type="subcellular location">
    <subcellularLocation>
        <location evidence="1">Secreted</location>
    </subcellularLocation>
</comment>
<dbReference type="PROSITE" id="PS50189">
    <property type="entry name" value="NTR"/>
    <property type="match status" value="1"/>
</dbReference>
<dbReference type="GO" id="GO:0008191">
    <property type="term" value="F:metalloendopeptidase inhibitor activity"/>
    <property type="evidence" value="ECO:0000318"/>
    <property type="project" value="GO_Central"/>
</dbReference>
<keyword evidence="8 12" id="KW-1015">Disulfide bond</keyword>
<dbReference type="KEGG" id="ecb:106782950"/>
<dbReference type="GeneTree" id="ENSGT01150000290646"/>
<evidence type="ECO:0000256" key="8">
    <source>
        <dbReference type="ARBA" id="ARBA00023157"/>
    </source>
</evidence>
<feature type="disulfide bond" evidence="12">
    <location>
        <begin position="26"/>
        <end position="115"/>
    </location>
</feature>
<keyword evidence="5" id="KW-0964">Secreted</keyword>
<dbReference type="Gene3D" id="2.40.50.120">
    <property type="match status" value="1"/>
</dbReference>
<name>A0A3Q2H3B8_HORSE</name>
<dbReference type="Gene3D" id="3.90.370.10">
    <property type="entry name" value="Tissue inhibitor of metalloproteinase-1. Chain B, domain 1"/>
    <property type="match status" value="1"/>
</dbReference>
<dbReference type="STRING" id="9796.ENSECAP00000027703"/>
<feature type="disulfide bond" evidence="12">
    <location>
        <begin position="141"/>
        <end position="188"/>
    </location>
</feature>
<keyword evidence="6" id="KW-0483">Metalloprotease inhibitor</keyword>
<evidence type="ECO:0000313" key="15">
    <source>
        <dbReference type="Ensembl" id="ENSECAP00000027703.1"/>
    </source>
</evidence>
<evidence type="ECO:0000256" key="5">
    <source>
        <dbReference type="ARBA" id="ARBA00022525"/>
    </source>
</evidence>
<dbReference type="GO" id="GO:0046872">
    <property type="term" value="F:metal ion binding"/>
    <property type="evidence" value="ECO:0007669"/>
    <property type="project" value="UniProtKB-KW"/>
</dbReference>
<dbReference type="InterPro" id="IPR001134">
    <property type="entry name" value="Netrin_domain"/>
</dbReference>
<dbReference type="Ensembl" id="ENSECAT00000038907.2">
    <property type="protein sequence ID" value="ENSECAP00000027703.1"/>
    <property type="gene ID" value="ENSECAG00000030127.2"/>
</dbReference>
<evidence type="ECO:0000256" key="2">
    <source>
        <dbReference type="ARBA" id="ARBA00011027"/>
    </source>
</evidence>
<dbReference type="Bgee" id="ENSECAG00000030127">
    <property type="expression patterns" value="Expressed in trophectoderm and 2 other cell types or tissues"/>
</dbReference>
<evidence type="ECO:0000256" key="12">
    <source>
        <dbReference type="PIRSR" id="PIRSR601820-3"/>
    </source>
</evidence>
<dbReference type="SMART" id="SM00206">
    <property type="entry name" value="NTR"/>
    <property type="match status" value="1"/>
</dbReference>
<keyword evidence="11" id="KW-0479">Metal-binding</keyword>
<evidence type="ECO:0000256" key="11">
    <source>
        <dbReference type="PIRSR" id="PIRSR601820-1"/>
    </source>
</evidence>
<evidence type="ECO:0000256" key="13">
    <source>
        <dbReference type="SAM" id="SignalP"/>
    </source>
</evidence>
<dbReference type="PANTHER" id="PTHR11844">
    <property type="entry name" value="METALLOPROTEASE INHIBITOR"/>
    <property type="match status" value="1"/>
</dbReference>
<feature type="binding site" evidence="11">
    <location>
        <position position="24"/>
    </location>
    <ligand>
        <name>Zn(2+)</name>
        <dbReference type="ChEBI" id="CHEBI:29105"/>
        <note>ligand shared with metalloproteinase partner</note>
    </ligand>
</feature>
<evidence type="ECO:0000256" key="1">
    <source>
        <dbReference type="ARBA" id="ARBA00004613"/>
    </source>
</evidence>
<accession>A0A3Q2H3B8</accession>
<feature type="domain" description="NTR" evidence="14">
    <location>
        <begin position="24"/>
        <end position="139"/>
    </location>
</feature>
<keyword evidence="9" id="KW-0481">Metalloenzyme inhibitor</keyword>
<keyword evidence="7" id="KW-0646">Protease inhibitor</keyword>
<organism evidence="15 16">
    <name type="scientific">Equus caballus</name>
    <name type="common">Horse</name>
    <dbReference type="NCBI Taxonomy" id="9796"/>
    <lineage>
        <taxon>Eukaryota</taxon>
        <taxon>Metazoa</taxon>
        <taxon>Chordata</taxon>
        <taxon>Craniata</taxon>
        <taxon>Vertebrata</taxon>
        <taxon>Euteleostomi</taxon>
        <taxon>Mammalia</taxon>
        <taxon>Eutheria</taxon>
        <taxon>Laurasiatheria</taxon>
        <taxon>Perissodactyla</taxon>
        <taxon>Equidae</taxon>
        <taxon>Equus</taxon>
    </lineage>
</organism>
<dbReference type="GO" id="GO:0009725">
    <property type="term" value="P:response to hormone"/>
    <property type="evidence" value="ECO:0000318"/>
    <property type="project" value="GO_Central"/>
</dbReference>
<feature type="chain" id="PRO_5018622434" description="Metalloproteinase inhibitor 2" evidence="13">
    <location>
        <begin position="23"/>
        <end position="197"/>
    </location>
</feature>
<keyword evidence="16" id="KW-1185">Reference proteome</keyword>
<dbReference type="GeneID" id="106782950"/>
<dbReference type="AlphaFoldDB" id="A0A3Q2H3B8"/>
<evidence type="ECO:0000259" key="14">
    <source>
        <dbReference type="PROSITE" id="PS50189"/>
    </source>
</evidence>
<evidence type="ECO:0000256" key="6">
    <source>
        <dbReference type="ARBA" id="ARBA00022608"/>
    </source>
</evidence>
<dbReference type="InParanoid" id="A0A3Q2H3B8"/>
<proteinExistence type="inferred from homology"/>
<dbReference type="PANTHER" id="PTHR11844:SF24">
    <property type="entry name" value="METALLOPROTEINASE INHIBITOR 2"/>
    <property type="match status" value="1"/>
</dbReference>
<evidence type="ECO:0000256" key="9">
    <source>
        <dbReference type="ARBA" id="ARBA00023215"/>
    </source>
</evidence>
<reference evidence="15 16" key="1">
    <citation type="journal article" date="2009" name="Science">
        <title>Genome sequence, comparative analysis, and population genetics of the domestic horse.</title>
        <authorList>
            <consortium name="Broad Institute Genome Sequencing Platform"/>
            <consortium name="Broad Institute Whole Genome Assembly Team"/>
            <person name="Wade C.M."/>
            <person name="Giulotto E."/>
            <person name="Sigurdsson S."/>
            <person name="Zoli M."/>
            <person name="Gnerre S."/>
            <person name="Imsland F."/>
            <person name="Lear T.L."/>
            <person name="Adelson D.L."/>
            <person name="Bailey E."/>
            <person name="Bellone R.R."/>
            <person name="Bloecker H."/>
            <person name="Distl O."/>
            <person name="Edgar R.C."/>
            <person name="Garber M."/>
            <person name="Leeb T."/>
            <person name="Mauceli E."/>
            <person name="MacLeod J.N."/>
            <person name="Penedo M.C.T."/>
            <person name="Raison J.M."/>
            <person name="Sharpe T."/>
            <person name="Vogel J."/>
            <person name="Andersson L."/>
            <person name="Antczak D.F."/>
            <person name="Biagi T."/>
            <person name="Binns M.M."/>
            <person name="Chowdhary B.P."/>
            <person name="Coleman S.J."/>
            <person name="Della Valle G."/>
            <person name="Fryc S."/>
            <person name="Guerin G."/>
            <person name="Hasegawa T."/>
            <person name="Hill E.W."/>
            <person name="Jurka J."/>
            <person name="Kiialainen A."/>
            <person name="Lindgren G."/>
            <person name="Liu J."/>
            <person name="Magnani E."/>
            <person name="Mickelson J.R."/>
            <person name="Murray J."/>
            <person name="Nergadze S.G."/>
            <person name="Onofrio R."/>
            <person name="Pedroni S."/>
            <person name="Piras M.F."/>
            <person name="Raudsepp T."/>
            <person name="Rocchi M."/>
            <person name="Roeed K.H."/>
            <person name="Ryder O.A."/>
            <person name="Searle S."/>
            <person name="Skow L."/>
            <person name="Swinburne J.E."/>
            <person name="Syvaenen A.C."/>
            <person name="Tozaki T."/>
            <person name="Valberg S.J."/>
            <person name="Vaudin M."/>
            <person name="White J.R."/>
            <person name="Zody M.C."/>
            <person name="Lander E.S."/>
            <person name="Lindblad-Toh K."/>
        </authorList>
    </citation>
    <scope>NUCLEOTIDE SEQUENCE [LARGE SCALE GENOMIC DNA]</scope>
    <source>
        <strain evidence="15 16">Thoroughbred</strain>
    </source>
</reference>
<sequence>MECTLLLTSAVVMSLFVTPAVQDCNCFQDHLQTIYCNSDVVFVGKYLRILDLSTSKLLYDITIVQMIKGPAPLQFFEYASIFACSHVHSKMLYSNDEYLIWGPLINKNQLNVTECDIMPWENISEHQKQGLFTYYKAGCNCTILPKKERASIGEPVRACLWDNSYLKPMEYSHFYNTGACIPVSPLVCQWKNISEPN</sequence>
<evidence type="ECO:0000256" key="10">
    <source>
        <dbReference type="ARBA" id="ARBA00030102"/>
    </source>
</evidence>
<dbReference type="GO" id="GO:0005615">
    <property type="term" value="C:extracellular space"/>
    <property type="evidence" value="ECO:0000318"/>
    <property type="project" value="GO_Central"/>
</dbReference>
<dbReference type="RefSeq" id="XP_014593794.3">
    <property type="nucleotide sequence ID" value="XM_014738308.3"/>
</dbReference>
<feature type="disulfide bond" evidence="12">
    <location>
        <begin position="159"/>
        <end position="180"/>
    </location>
</feature>
<dbReference type="GO" id="GO:0051045">
    <property type="term" value="P:negative regulation of membrane protein ectodomain proteolysis"/>
    <property type="evidence" value="ECO:0000318"/>
    <property type="project" value="GO_Central"/>
</dbReference>
<dbReference type="InterPro" id="IPR027465">
    <property type="entry name" value="TIMP_C"/>
</dbReference>
<feature type="signal peptide" evidence="13">
    <location>
        <begin position="1"/>
        <end position="22"/>
    </location>
</feature>
<evidence type="ECO:0000256" key="3">
    <source>
        <dbReference type="ARBA" id="ARBA00011847"/>
    </source>
</evidence>
<feature type="disulfide bond" evidence="12">
    <location>
        <begin position="36"/>
        <end position="139"/>
    </location>
</feature>
<comment type="subunit">
    <text evidence="3">Interacts (via the C-terminal) with MMP2 (via the C-terminal PEX domain); the interaction inhibits the MMP2 activity.</text>
</comment>
<evidence type="ECO:0000256" key="7">
    <source>
        <dbReference type="ARBA" id="ARBA00022690"/>
    </source>
</evidence>
<evidence type="ECO:0000313" key="16">
    <source>
        <dbReference type="Proteomes" id="UP000002281"/>
    </source>
</evidence>
<dbReference type="GO" id="GO:0034097">
    <property type="term" value="P:response to cytokine"/>
    <property type="evidence" value="ECO:0000318"/>
    <property type="project" value="GO_Central"/>
</dbReference>
<dbReference type="GO" id="GO:0031012">
    <property type="term" value="C:extracellular matrix"/>
    <property type="evidence" value="ECO:0000318"/>
    <property type="project" value="GO_Central"/>
</dbReference>
<reference evidence="15" key="3">
    <citation type="submission" date="2025-09" db="UniProtKB">
        <authorList>
            <consortium name="Ensembl"/>
        </authorList>
    </citation>
    <scope>IDENTIFICATION</scope>
    <source>
        <strain evidence="15">Thoroughbred</strain>
    </source>
</reference>
<keyword evidence="13" id="KW-0732">Signal</keyword>
<comment type="similarity">
    <text evidence="2">Belongs to the protease inhibitor I35 (TIMP) family.</text>
</comment>
<evidence type="ECO:0000256" key="4">
    <source>
        <dbReference type="ARBA" id="ARBA00013520"/>
    </source>
</evidence>
<protein>
    <recommendedName>
        <fullName evidence="4">Metalloproteinase inhibitor 2</fullName>
    </recommendedName>
    <alternativeName>
        <fullName evidence="10">Tissue inhibitor of metalloproteinases 2</fullName>
    </alternativeName>
</protein>
<dbReference type="InterPro" id="IPR001820">
    <property type="entry name" value="TIMP"/>
</dbReference>
<dbReference type="Pfam" id="PF00965">
    <property type="entry name" value="TIMP"/>
    <property type="match status" value="1"/>
</dbReference>
<dbReference type="SUPFAM" id="SSF50242">
    <property type="entry name" value="TIMP-like"/>
    <property type="match status" value="1"/>
</dbReference>
<dbReference type="Proteomes" id="UP000002281">
    <property type="component" value="Chromosome 3"/>
</dbReference>
<dbReference type="InterPro" id="IPR008993">
    <property type="entry name" value="TIMP-like_OB-fold"/>
</dbReference>
<dbReference type="PaxDb" id="9796-ENSECAP00000027703"/>
<keyword evidence="11" id="KW-0862">Zinc</keyword>